<keyword evidence="4 6" id="KW-1133">Transmembrane helix</keyword>
<evidence type="ECO:0000256" key="1">
    <source>
        <dbReference type="ARBA" id="ARBA00004141"/>
    </source>
</evidence>
<evidence type="ECO:0000256" key="4">
    <source>
        <dbReference type="ARBA" id="ARBA00022989"/>
    </source>
</evidence>
<accession>A0AAD8JTU6</accession>
<comment type="similarity">
    <text evidence="2 6">Belongs to the multi antimicrobial extrusion (MATE) (TC 2.A.66.1) family.</text>
</comment>
<feature type="transmembrane region" description="Helical" evidence="6">
    <location>
        <begin position="422"/>
        <end position="446"/>
    </location>
</feature>
<gene>
    <name evidence="7" type="ORF">QVD17_37218</name>
</gene>
<protein>
    <recommendedName>
        <fullName evidence="6">Protein DETOXIFICATION</fullName>
    </recommendedName>
    <alternativeName>
        <fullName evidence="6">Multidrug and toxic compound extrusion protein</fullName>
    </alternativeName>
</protein>
<feature type="transmembrane region" description="Helical" evidence="6">
    <location>
        <begin position="266"/>
        <end position="289"/>
    </location>
</feature>
<dbReference type="GO" id="GO:0015297">
    <property type="term" value="F:antiporter activity"/>
    <property type="evidence" value="ECO:0007669"/>
    <property type="project" value="InterPro"/>
</dbReference>
<organism evidence="7 8">
    <name type="scientific">Tagetes erecta</name>
    <name type="common">African marigold</name>
    <dbReference type="NCBI Taxonomy" id="13708"/>
    <lineage>
        <taxon>Eukaryota</taxon>
        <taxon>Viridiplantae</taxon>
        <taxon>Streptophyta</taxon>
        <taxon>Embryophyta</taxon>
        <taxon>Tracheophyta</taxon>
        <taxon>Spermatophyta</taxon>
        <taxon>Magnoliopsida</taxon>
        <taxon>eudicotyledons</taxon>
        <taxon>Gunneridae</taxon>
        <taxon>Pentapetalae</taxon>
        <taxon>asterids</taxon>
        <taxon>campanulids</taxon>
        <taxon>Asterales</taxon>
        <taxon>Asteraceae</taxon>
        <taxon>Asteroideae</taxon>
        <taxon>Heliantheae alliance</taxon>
        <taxon>Tageteae</taxon>
        <taxon>Tagetes</taxon>
    </lineage>
</organism>
<feature type="transmembrane region" description="Helical" evidence="6">
    <location>
        <begin position="309"/>
        <end position="328"/>
    </location>
</feature>
<feature type="transmembrane region" description="Helical" evidence="6">
    <location>
        <begin position="452"/>
        <end position="474"/>
    </location>
</feature>
<evidence type="ECO:0000256" key="2">
    <source>
        <dbReference type="ARBA" id="ARBA00010199"/>
    </source>
</evidence>
<comment type="subcellular location">
    <subcellularLocation>
        <location evidence="1">Membrane</location>
        <topology evidence="1">Multi-pass membrane protein</topology>
    </subcellularLocation>
</comment>
<dbReference type="Pfam" id="PF01554">
    <property type="entry name" value="MatE"/>
    <property type="match status" value="2"/>
</dbReference>
<feature type="transmembrane region" description="Helical" evidence="6">
    <location>
        <begin position="236"/>
        <end position="254"/>
    </location>
</feature>
<dbReference type="GO" id="GO:0042910">
    <property type="term" value="F:xenobiotic transmembrane transporter activity"/>
    <property type="evidence" value="ECO:0007669"/>
    <property type="project" value="InterPro"/>
</dbReference>
<feature type="transmembrane region" description="Helical" evidence="6">
    <location>
        <begin position="85"/>
        <end position="113"/>
    </location>
</feature>
<proteinExistence type="inferred from homology"/>
<evidence type="ECO:0000256" key="5">
    <source>
        <dbReference type="ARBA" id="ARBA00023136"/>
    </source>
</evidence>
<evidence type="ECO:0000313" key="8">
    <source>
        <dbReference type="Proteomes" id="UP001229421"/>
    </source>
</evidence>
<dbReference type="Proteomes" id="UP001229421">
    <property type="component" value="Unassembled WGS sequence"/>
</dbReference>
<comment type="caution">
    <text evidence="7">The sequence shown here is derived from an EMBL/GenBank/DDBJ whole genome shotgun (WGS) entry which is preliminary data.</text>
</comment>
<keyword evidence="8" id="KW-1185">Reference proteome</keyword>
<feature type="transmembrane region" description="Helical" evidence="6">
    <location>
        <begin position="134"/>
        <end position="155"/>
    </location>
</feature>
<keyword evidence="3 6" id="KW-0812">Transmembrane</keyword>
<dbReference type="InterPro" id="IPR045069">
    <property type="entry name" value="MATE_euk"/>
</dbReference>
<dbReference type="InterPro" id="IPR002528">
    <property type="entry name" value="MATE_fam"/>
</dbReference>
<dbReference type="PANTHER" id="PTHR11206">
    <property type="entry name" value="MULTIDRUG RESISTANCE PROTEIN"/>
    <property type="match status" value="1"/>
</dbReference>
<feature type="transmembrane region" description="Helical" evidence="6">
    <location>
        <begin position="349"/>
        <end position="373"/>
    </location>
</feature>
<dbReference type="AlphaFoldDB" id="A0AAD8JTU6"/>
<dbReference type="CDD" id="cd13132">
    <property type="entry name" value="MATE_eukaryotic"/>
    <property type="match status" value="1"/>
</dbReference>
<reference evidence="7" key="1">
    <citation type="journal article" date="2023" name="bioRxiv">
        <title>Improved chromosome-level genome assembly for marigold (Tagetes erecta).</title>
        <authorList>
            <person name="Jiang F."/>
            <person name="Yuan L."/>
            <person name="Wang S."/>
            <person name="Wang H."/>
            <person name="Xu D."/>
            <person name="Wang A."/>
            <person name="Fan W."/>
        </authorList>
    </citation>
    <scope>NUCLEOTIDE SEQUENCE</scope>
    <source>
        <strain evidence="7">WSJ</strain>
        <tissue evidence="7">Leaf</tissue>
    </source>
</reference>
<feature type="transmembrane region" description="Helical" evidence="6">
    <location>
        <begin position="167"/>
        <end position="188"/>
    </location>
</feature>
<evidence type="ECO:0000313" key="7">
    <source>
        <dbReference type="EMBL" id="KAK1410679.1"/>
    </source>
</evidence>
<dbReference type="GO" id="GO:1990961">
    <property type="term" value="P:xenobiotic detoxification by transmembrane export across the plasma membrane"/>
    <property type="evidence" value="ECO:0007669"/>
    <property type="project" value="InterPro"/>
</dbReference>
<evidence type="ECO:0000256" key="6">
    <source>
        <dbReference type="RuleBase" id="RU004914"/>
    </source>
</evidence>
<dbReference type="GO" id="GO:0016020">
    <property type="term" value="C:membrane"/>
    <property type="evidence" value="ECO:0007669"/>
    <property type="project" value="UniProtKB-SubCell"/>
</dbReference>
<evidence type="ECO:0000256" key="3">
    <source>
        <dbReference type="ARBA" id="ARBA00022692"/>
    </source>
</evidence>
<keyword evidence="5 6" id="KW-0472">Membrane</keyword>
<sequence length="496" mass="54097">MAINDSGLRADEPTLVPLLDHLSSNTDVTSKTTHHELEPPLHQRFLTESKKLWHIVGPAIFSRIASYSMFVITQAFAGHLGDLELAAISIATSVIVGFDFGLLLGMASALETLCGQAYGAKNYQMLGVYLQRSWIVLFACCILLLPLYIFASPVLKLLGQPQDIAELSGIVALSLIPLHFSLCFQFPLQRFLQSQLKTYVIAWVSLGALVVHSVMSWLVVSRFQLGIVGTVVTLNLSWWLIVLGLFVYVVFGGCPETWGGFSMEAFAGLWSFVKLSAASGVMLCLENWYYRILIVMTGNLENAKIAVDALSICMSINGFELMIPLGFFAGTGVRVANELGAGNGKGARFATIVSVTTSTVIGLVFWLLIMLFHNELALIFTNSEPVLDAVSKLSLLLAFTILLNSVQPVLSGVAVGSGWQSYVAYINLGCYYLIGVPMGVAMGWVFHLGVMGIWAGMIFGGTAFQTVVLAIITYRCNWELEAQKASKHVKKWAVVR</sequence>
<feature type="transmembrane region" description="Helical" evidence="6">
    <location>
        <begin position="393"/>
        <end position="415"/>
    </location>
</feature>
<dbReference type="NCBIfam" id="TIGR00797">
    <property type="entry name" value="matE"/>
    <property type="match status" value="1"/>
</dbReference>
<feature type="transmembrane region" description="Helical" evidence="6">
    <location>
        <begin position="200"/>
        <end position="220"/>
    </location>
</feature>
<dbReference type="EMBL" id="JAUHHV010000010">
    <property type="protein sequence ID" value="KAK1410679.1"/>
    <property type="molecule type" value="Genomic_DNA"/>
</dbReference>
<name>A0AAD8JTU6_TARER</name>
<feature type="transmembrane region" description="Helical" evidence="6">
    <location>
        <begin position="52"/>
        <end position="73"/>
    </location>
</feature>